<keyword evidence="5" id="KW-1185">Reference proteome</keyword>
<dbReference type="AlphaFoldDB" id="A0A9X3PPS3"/>
<dbReference type="Gene3D" id="3.40.50.720">
    <property type="entry name" value="NAD(P)-binding Rossmann-like Domain"/>
    <property type="match status" value="1"/>
</dbReference>
<reference evidence="2" key="1">
    <citation type="submission" date="2022-12" db="EMBL/GenBank/DDBJ databases">
        <title>Gycomyces niveus sp.nov., a novel actinomycete isolated from soil in Shouguang.</title>
        <authorList>
            <person name="Yang X."/>
        </authorList>
    </citation>
    <scope>NUCLEOTIDE SEQUENCE</scope>
    <source>
        <strain evidence="2">DSM 44724</strain>
    </source>
</reference>
<proteinExistence type="predicted"/>
<dbReference type="SUPFAM" id="SSF51735">
    <property type="entry name" value="NAD(P)-binding Rossmann-fold domains"/>
    <property type="match status" value="1"/>
</dbReference>
<keyword evidence="3" id="KW-0413">Isomerase</keyword>
<dbReference type="Proteomes" id="UP001145799">
    <property type="component" value="Unassembled WGS sequence"/>
</dbReference>
<accession>A0A9X3PPS3</accession>
<evidence type="ECO:0000313" key="2">
    <source>
        <dbReference type="EMBL" id="MDA1387814.1"/>
    </source>
</evidence>
<evidence type="ECO:0000313" key="5">
    <source>
        <dbReference type="Proteomes" id="UP001183604"/>
    </source>
</evidence>
<sequence length="356" mass="39368">MSLAVVTGSGGLIGSASARRFAELGMTVVGVDNDMRGYFFGGDGSTRWSVEALRRDLGDAYLHVDADIRDRDALAAVFKEYASDLSLVVHTAAQPSHDWAAAEPYTDFDINAVGTLNLLEAARTHTPEAVFIHCSTNKVYGDTPNALPLRELATRWEIEPSHPYRDGIGEDMSIDASLHSVFGASKVAADVMVQEYGRYFGMRTAVFRGGTLTGPAHSAAELHGFLAYVVRTAMEGRTYRIFGHLGKQVRDVIHCADVVAAFERFYRAPRVGEVYNLGGGRRSNCSVLEALDLAGALVGRPVPREYVDESRVGDHIWWIGSNAKFEAHYPEWTQRYDVPMTMREIYEENLDRWKPA</sequence>
<protein>
    <submittedName>
        <fullName evidence="3">CDP-paratose 2-epimerase</fullName>
        <ecNumber evidence="3">5.1.3.10</ecNumber>
    </submittedName>
    <submittedName>
        <fullName evidence="2">NAD-dependent epimerase/dehydratase family protein</fullName>
    </submittedName>
</protein>
<dbReference type="RefSeq" id="WP_270124308.1">
    <property type="nucleotide sequence ID" value="NZ_BAAAOM010000002.1"/>
</dbReference>
<dbReference type="InterPro" id="IPR016040">
    <property type="entry name" value="NAD(P)-bd_dom"/>
</dbReference>
<dbReference type="InterPro" id="IPR036291">
    <property type="entry name" value="NAD(P)-bd_dom_sf"/>
</dbReference>
<gene>
    <name evidence="3" type="ORF">J2S69_001166</name>
    <name evidence="2" type="ORF">O2L01_22670</name>
</gene>
<evidence type="ECO:0000313" key="4">
    <source>
        <dbReference type="Proteomes" id="UP001145799"/>
    </source>
</evidence>
<dbReference type="PANTHER" id="PTHR43000">
    <property type="entry name" value="DTDP-D-GLUCOSE 4,6-DEHYDRATASE-RELATED"/>
    <property type="match status" value="1"/>
</dbReference>
<dbReference type="EMBL" id="JAPZVQ010000019">
    <property type="protein sequence ID" value="MDA1387814.1"/>
    <property type="molecule type" value="Genomic_DNA"/>
</dbReference>
<comment type="caution">
    <text evidence="2">The sequence shown here is derived from an EMBL/GenBank/DDBJ whole genome shotgun (WGS) entry which is preliminary data.</text>
</comment>
<organism evidence="2 4">
    <name type="scientific">Glycomyces lechevalierae</name>
    <dbReference type="NCBI Taxonomy" id="256034"/>
    <lineage>
        <taxon>Bacteria</taxon>
        <taxon>Bacillati</taxon>
        <taxon>Actinomycetota</taxon>
        <taxon>Actinomycetes</taxon>
        <taxon>Glycomycetales</taxon>
        <taxon>Glycomycetaceae</taxon>
        <taxon>Glycomyces</taxon>
    </lineage>
</organism>
<dbReference type="Proteomes" id="UP001183604">
    <property type="component" value="Unassembled WGS sequence"/>
</dbReference>
<evidence type="ECO:0000259" key="1">
    <source>
        <dbReference type="Pfam" id="PF16363"/>
    </source>
</evidence>
<evidence type="ECO:0000313" key="3">
    <source>
        <dbReference type="EMBL" id="MDR7337447.1"/>
    </source>
</evidence>
<dbReference type="EC" id="5.1.3.10" evidence="3"/>
<dbReference type="Pfam" id="PF16363">
    <property type="entry name" value="GDP_Man_Dehyd"/>
    <property type="match status" value="1"/>
</dbReference>
<reference evidence="3 5" key="2">
    <citation type="submission" date="2023-07" db="EMBL/GenBank/DDBJ databases">
        <title>Sequencing the genomes of 1000 actinobacteria strains.</title>
        <authorList>
            <person name="Klenk H.-P."/>
        </authorList>
    </citation>
    <scope>NUCLEOTIDE SEQUENCE [LARGE SCALE GENOMIC DNA]</scope>
    <source>
        <strain evidence="3 5">DSM 44724</strain>
    </source>
</reference>
<name>A0A9X3PPS3_9ACTN</name>
<feature type="domain" description="NAD(P)-binding" evidence="1">
    <location>
        <begin position="6"/>
        <end position="282"/>
    </location>
</feature>
<dbReference type="EMBL" id="JAVDYD010000001">
    <property type="protein sequence ID" value="MDR7337447.1"/>
    <property type="molecule type" value="Genomic_DNA"/>
</dbReference>
<dbReference type="GO" id="GO:0047732">
    <property type="term" value="F:CDP-abequose epimerase activity"/>
    <property type="evidence" value="ECO:0007669"/>
    <property type="project" value="UniProtKB-EC"/>
</dbReference>